<feature type="region of interest" description="Disordered" evidence="1">
    <location>
        <begin position="1"/>
        <end position="34"/>
    </location>
</feature>
<name>A0A3M7M5L3_9PLEO</name>
<accession>A0A3M7M5L3</accession>
<keyword evidence="3" id="KW-1185">Reference proteome</keyword>
<reference evidence="2 3" key="1">
    <citation type="journal article" date="2014" name="PLoS ONE">
        <title>De novo Genome Assembly of the Fungal Plant Pathogen Pyrenophora semeniperda.</title>
        <authorList>
            <person name="Soliai M.M."/>
            <person name="Meyer S.E."/>
            <person name="Udall J.A."/>
            <person name="Elzinga D.E."/>
            <person name="Hermansen R.A."/>
            <person name="Bodily P.M."/>
            <person name="Hart A.A."/>
            <person name="Coleman C.E."/>
        </authorList>
    </citation>
    <scope>NUCLEOTIDE SEQUENCE [LARGE SCALE GENOMIC DNA]</scope>
    <source>
        <strain evidence="2 3">CCB06</strain>
        <tissue evidence="2">Mycelium</tissue>
    </source>
</reference>
<proteinExistence type="predicted"/>
<evidence type="ECO:0000313" key="2">
    <source>
        <dbReference type="EMBL" id="RMZ69752.1"/>
    </source>
</evidence>
<evidence type="ECO:0000313" key="3">
    <source>
        <dbReference type="Proteomes" id="UP000265663"/>
    </source>
</evidence>
<dbReference type="EMBL" id="KE747822">
    <property type="protein sequence ID" value="RMZ69752.1"/>
    <property type="molecule type" value="Genomic_DNA"/>
</dbReference>
<feature type="compositionally biased region" description="Polar residues" evidence="1">
    <location>
        <begin position="7"/>
        <end position="34"/>
    </location>
</feature>
<sequence length="94" mass="10303">MIRTRNFKQQLSATAPPQQTRFENHRSTVPQGLNSKSIKLESHLATRSFISLFLLVAVDVIPMGQKTWDGSVFKRTPTCEAGVNDAVFGGVGGK</sequence>
<organism evidence="2 3">
    <name type="scientific">Pyrenophora seminiperda CCB06</name>
    <dbReference type="NCBI Taxonomy" id="1302712"/>
    <lineage>
        <taxon>Eukaryota</taxon>
        <taxon>Fungi</taxon>
        <taxon>Dikarya</taxon>
        <taxon>Ascomycota</taxon>
        <taxon>Pezizomycotina</taxon>
        <taxon>Dothideomycetes</taxon>
        <taxon>Pleosporomycetidae</taxon>
        <taxon>Pleosporales</taxon>
        <taxon>Pleosporineae</taxon>
        <taxon>Pleosporaceae</taxon>
        <taxon>Pyrenophora</taxon>
    </lineage>
</organism>
<gene>
    <name evidence="2" type="ORF">GMOD_00010163</name>
</gene>
<protein>
    <submittedName>
        <fullName evidence="2">Uncharacterized protein</fullName>
    </submittedName>
</protein>
<dbReference type="AlphaFoldDB" id="A0A3M7M5L3"/>
<evidence type="ECO:0000256" key="1">
    <source>
        <dbReference type="SAM" id="MobiDB-lite"/>
    </source>
</evidence>
<dbReference type="Proteomes" id="UP000265663">
    <property type="component" value="Unassembled WGS sequence"/>
</dbReference>